<dbReference type="InterPro" id="IPR006094">
    <property type="entry name" value="Oxid_FAD_bind_N"/>
</dbReference>
<dbReference type="InterPro" id="IPR016166">
    <property type="entry name" value="FAD-bd_PCMH"/>
</dbReference>
<dbReference type="Proteomes" id="UP000078397">
    <property type="component" value="Unassembled WGS sequence"/>
</dbReference>
<comment type="caution">
    <text evidence="9">The sequence shown here is derived from an EMBL/GenBank/DDBJ whole genome shotgun (WGS) entry which is preliminary data.</text>
</comment>
<dbReference type="AlphaFoldDB" id="A0A179FHR5"/>
<proteinExistence type="inferred from homology"/>
<dbReference type="KEGG" id="pchm:VFPPC_06275"/>
<dbReference type="Pfam" id="PF20684">
    <property type="entry name" value="Fung_rhodopsin"/>
    <property type="match status" value="1"/>
</dbReference>
<name>A0A179FHR5_METCM</name>
<evidence type="ECO:0000256" key="3">
    <source>
        <dbReference type="ARBA" id="ARBA00022989"/>
    </source>
</evidence>
<dbReference type="OrthoDB" id="2496787at2759"/>
<dbReference type="PANTHER" id="PTHR33048">
    <property type="entry name" value="PTH11-LIKE INTEGRAL MEMBRANE PROTEIN (AFU_ORTHOLOGUE AFUA_5G11245)"/>
    <property type="match status" value="1"/>
</dbReference>
<accession>A0A179FHR5</accession>
<dbReference type="InterPro" id="IPR036318">
    <property type="entry name" value="FAD-bd_PCMH-like_sf"/>
</dbReference>
<keyword evidence="10" id="KW-1185">Reference proteome</keyword>
<dbReference type="InterPro" id="IPR049326">
    <property type="entry name" value="Rhodopsin_dom_fungi"/>
</dbReference>
<protein>
    <recommendedName>
        <fullName evidence="8">FAD-binding PCMH-type domain-containing protein</fullName>
    </recommendedName>
</protein>
<dbReference type="EMBL" id="LSBJ02000005">
    <property type="protein sequence ID" value="OAQ65106.2"/>
    <property type="molecule type" value="Genomic_DNA"/>
</dbReference>
<dbReference type="Pfam" id="PF01565">
    <property type="entry name" value="FAD_binding_4"/>
    <property type="match status" value="1"/>
</dbReference>
<evidence type="ECO:0000256" key="4">
    <source>
        <dbReference type="ARBA" id="ARBA00023136"/>
    </source>
</evidence>
<feature type="region of interest" description="Disordered" evidence="6">
    <location>
        <begin position="358"/>
        <end position="387"/>
    </location>
</feature>
<evidence type="ECO:0000259" key="8">
    <source>
        <dbReference type="PROSITE" id="PS51387"/>
    </source>
</evidence>
<evidence type="ECO:0000313" key="9">
    <source>
        <dbReference type="EMBL" id="OAQ65106.2"/>
    </source>
</evidence>
<dbReference type="Gene3D" id="3.30.465.10">
    <property type="match status" value="1"/>
</dbReference>
<dbReference type="GO" id="GO:0016020">
    <property type="term" value="C:membrane"/>
    <property type="evidence" value="ECO:0007669"/>
    <property type="project" value="UniProtKB-SubCell"/>
</dbReference>
<dbReference type="GO" id="GO:0071949">
    <property type="term" value="F:FAD binding"/>
    <property type="evidence" value="ECO:0007669"/>
    <property type="project" value="InterPro"/>
</dbReference>
<dbReference type="STRING" id="1380566.A0A179FHR5"/>
<organism evidence="9 10">
    <name type="scientific">Pochonia chlamydosporia 170</name>
    <dbReference type="NCBI Taxonomy" id="1380566"/>
    <lineage>
        <taxon>Eukaryota</taxon>
        <taxon>Fungi</taxon>
        <taxon>Dikarya</taxon>
        <taxon>Ascomycota</taxon>
        <taxon>Pezizomycotina</taxon>
        <taxon>Sordariomycetes</taxon>
        <taxon>Hypocreomycetidae</taxon>
        <taxon>Hypocreales</taxon>
        <taxon>Clavicipitaceae</taxon>
        <taxon>Pochonia</taxon>
    </lineage>
</organism>
<comment type="similarity">
    <text evidence="5">Belongs to the SAT4 family.</text>
</comment>
<dbReference type="InterPro" id="IPR052337">
    <property type="entry name" value="SAT4-like"/>
</dbReference>
<dbReference type="InterPro" id="IPR016169">
    <property type="entry name" value="FAD-bd_PCMH_sub2"/>
</dbReference>
<dbReference type="SUPFAM" id="SSF56176">
    <property type="entry name" value="FAD-binding/transporter-associated domain-like"/>
    <property type="match status" value="1"/>
</dbReference>
<dbReference type="InterPro" id="IPR016167">
    <property type="entry name" value="FAD-bd_PCMH_sub1"/>
</dbReference>
<keyword evidence="2 7" id="KW-0812">Transmembrane</keyword>
<gene>
    <name evidence="9" type="ORF">VFPPC_06275</name>
</gene>
<dbReference type="Gene3D" id="3.30.43.10">
    <property type="entry name" value="Uridine Diphospho-n-acetylenolpyruvylglucosamine Reductase, domain 2"/>
    <property type="match status" value="1"/>
</dbReference>
<evidence type="ECO:0000256" key="2">
    <source>
        <dbReference type="ARBA" id="ARBA00022692"/>
    </source>
</evidence>
<evidence type="ECO:0000256" key="7">
    <source>
        <dbReference type="SAM" id="Phobius"/>
    </source>
</evidence>
<evidence type="ECO:0000256" key="6">
    <source>
        <dbReference type="SAM" id="MobiDB-lite"/>
    </source>
</evidence>
<dbReference type="PROSITE" id="PS51387">
    <property type="entry name" value="FAD_PCMH"/>
    <property type="match status" value="1"/>
</dbReference>
<dbReference type="PANTHER" id="PTHR33048:SF143">
    <property type="entry name" value="EXTRACELLULAR MEMBRANE PROTEIN CFEM DOMAIN-CONTAINING PROTEIN-RELATED"/>
    <property type="match status" value="1"/>
</dbReference>
<evidence type="ECO:0000256" key="5">
    <source>
        <dbReference type="ARBA" id="ARBA00038359"/>
    </source>
</evidence>
<dbReference type="RefSeq" id="XP_022284316.1">
    <property type="nucleotide sequence ID" value="XM_022428504.1"/>
</dbReference>
<keyword evidence="4 7" id="KW-0472">Membrane</keyword>
<evidence type="ECO:0000256" key="1">
    <source>
        <dbReference type="ARBA" id="ARBA00004141"/>
    </source>
</evidence>
<evidence type="ECO:0000313" key="10">
    <source>
        <dbReference type="Proteomes" id="UP000078397"/>
    </source>
</evidence>
<keyword evidence="3 7" id="KW-1133">Transmembrane helix</keyword>
<sequence>MSGSHSEMLRAATVQLVTLPACATDCYISLTASPDNYPCDIVSNSAALEQCLLRSCSLPQAILARNITETACGTPTHDNSTDFLVINIVCGVVTAAVVATRLAYRVFFSPKRGYLDIDDALILVASPLAIASLVTVLVGLWGNGIGKDVWTLSADELVSFGLYFYIMEVLYLSLLTLIKLSLSAFYLKIFPGTTIRRLLLGTIIFNIAFGLAFLFKGAFQCTPVDYSWLRYDTTRGLTDEGHCVQINIAGWTNAAISVATDFWLIGIPLSQLKKLQLHWKKKIGAAFMFMTGFLLTAVSILRLTSLRKYSNTTNPTHDDYKIVLWSTVEVSIGMICTCLPSIRLVLVRIWPKLFGKTSRVPSKHTPPPTFGGRLPKQSPESSTSKENYEMDTTAMLAEPLERIEMTASDRLQSLQSEHPDIQLVTPNDENWEEKRQTRGQAGQECKPLGIAIPKNAEQVSSIVRWARSHDVEISVRTGGNDMYGRYVVDGGLIIDMRAINYINVAEDKKSATIGGGVITKDLIYKFEEEGVIAPFGNTWIVGYVGWATLGGYGPLTNLLGMGFEGILAAQVVNGRGEVVDASPEMLEGIRGMGGNLGVITSLTFKVYPARQLLSGMLLFDATPENVNTLVSAEARLVIPKAVTLHHFIMMLQERMLAVMFTWSDPDHKQGKAFLEKFINELPPVKMNTVATKSPVQHQEQVPLKCLPWGAQRSIYIQNLSPKIIDILMEAQKTMPADVNMGWSMETIIDHDTCPPNCFGVGNHLLLSFSDMVPDEKLLEEARAWNDELYKELRESGDPAVLEGSYASLTRPDDRTAQQLFGMKWPKVRELKKKYDPDNVFSNVAPKIDL</sequence>
<comment type="subcellular location">
    <subcellularLocation>
        <location evidence="1">Membrane</location>
        <topology evidence="1">Multi-pass membrane protein</topology>
    </subcellularLocation>
</comment>
<reference evidence="9 10" key="1">
    <citation type="journal article" date="2016" name="PLoS Pathog.">
        <title>Biosynthesis of antibiotic leucinostatins in bio-control fungus Purpureocillium lilacinum and their inhibition on phytophthora revealed by genome mining.</title>
        <authorList>
            <person name="Wang G."/>
            <person name="Liu Z."/>
            <person name="Lin R."/>
            <person name="Li E."/>
            <person name="Mao Z."/>
            <person name="Ling J."/>
            <person name="Yang Y."/>
            <person name="Yin W.B."/>
            <person name="Xie B."/>
        </authorList>
    </citation>
    <scope>NUCLEOTIDE SEQUENCE [LARGE SCALE GENOMIC DNA]</scope>
    <source>
        <strain evidence="9">170</strain>
    </source>
</reference>
<dbReference type="Gene3D" id="3.40.462.20">
    <property type="match status" value="1"/>
</dbReference>
<dbReference type="GeneID" id="28849326"/>
<feature type="domain" description="FAD-binding PCMH-type" evidence="8">
    <location>
        <begin position="443"/>
        <end position="609"/>
    </location>
</feature>